<evidence type="ECO:0000313" key="2">
    <source>
        <dbReference type="RefSeq" id="XP_018494697.1"/>
    </source>
</evidence>
<accession>A0AAJ7L5J1</accession>
<name>A0AAJ7L5J1_9ACAR</name>
<evidence type="ECO:0000313" key="1">
    <source>
        <dbReference type="Proteomes" id="UP000694867"/>
    </source>
</evidence>
<dbReference type="RefSeq" id="XP_018494697.1">
    <property type="nucleotide sequence ID" value="XM_018639181.1"/>
</dbReference>
<keyword evidence="1" id="KW-1185">Reference proteome</keyword>
<dbReference type="KEGG" id="goe:108864146"/>
<dbReference type="AlphaFoldDB" id="A0AAJ7L5J1"/>
<dbReference type="Proteomes" id="UP000694867">
    <property type="component" value="Unplaced"/>
</dbReference>
<dbReference type="GeneID" id="108864146"/>
<reference evidence="2" key="1">
    <citation type="submission" date="2025-08" db="UniProtKB">
        <authorList>
            <consortium name="RefSeq"/>
        </authorList>
    </citation>
    <scope>IDENTIFICATION</scope>
</reference>
<organism evidence="1 2">
    <name type="scientific">Galendromus occidentalis</name>
    <name type="common">western predatory mite</name>
    <dbReference type="NCBI Taxonomy" id="34638"/>
    <lineage>
        <taxon>Eukaryota</taxon>
        <taxon>Metazoa</taxon>
        <taxon>Ecdysozoa</taxon>
        <taxon>Arthropoda</taxon>
        <taxon>Chelicerata</taxon>
        <taxon>Arachnida</taxon>
        <taxon>Acari</taxon>
        <taxon>Parasitiformes</taxon>
        <taxon>Mesostigmata</taxon>
        <taxon>Gamasina</taxon>
        <taxon>Phytoseioidea</taxon>
        <taxon>Phytoseiidae</taxon>
        <taxon>Typhlodrominae</taxon>
        <taxon>Galendromus</taxon>
    </lineage>
</organism>
<protein>
    <submittedName>
        <fullName evidence="2">Uncharacterized protein LOC108864146</fullName>
    </submittedName>
</protein>
<sequence>MFALLKNYANSVDLVFNPRAFQLGFEPAALGAIRRIFPAAEIKECNFHFGQSLWRKAQQLGLSRFYHDVEIRRFLRACGALALIPLGAIDDAWMDMNEDAIDPDHPAYMALEAFKEYFVNTWLENENFPRALWNHYRNFGPRTTNHLEGWHNGLNILIRKKHVNIF</sequence>
<proteinExistence type="predicted"/>
<gene>
    <name evidence="2" type="primary">LOC108864146</name>
</gene>